<dbReference type="Gene3D" id="3.40.395.10">
    <property type="entry name" value="Adenoviral Proteinase, Chain A"/>
    <property type="match status" value="1"/>
</dbReference>
<dbReference type="AlphaFoldDB" id="A0A9Q0SHK5"/>
<reference evidence="2" key="2">
    <citation type="journal article" date="2023" name="Int. J. Mol. Sci.">
        <title>De Novo Assembly and Annotation of 11 Diverse Shrub Willow (Salix) Genomes Reveals Novel Gene Organization in Sex-Linked Regions.</title>
        <authorList>
            <person name="Hyden B."/>
            <person name="Feng K."/>
            <person name="Yates T.B."/>
            <person name="Jawdy S."/>
            <person name="Cereghino C."/>
            <person name="Smart L.B."/>
            <person name="Muchero W."/>
        </authorList>
    </citation>
    <scope>NUCLEOTIDE SEQUENCE [LARGE SCALE GENOMIC DNA]</scope>
    <source>
        <tissue evidence="2">Shoot tip</tissue>
    </source>
</reference>
<comment type="caution">
    <text evidence="2">The sequence shown here is derived from an EMBL/GenBank/DDBJ whole genome shotgun (WGS) entry which is preliminary data.</text>
</comment>
<organism evidence="2 3">
    <name type="scientific">Salix viminalis</name>
    <name type="common">Common osier</name>
    <name type="synonym">Basket willow</name>
    <dbReference type="NCBI Taxonomy" id="40686"/>
    <lineage>
        <taxon>Eukaryota</taxon>
        <taxon>Viridiplantae</taxon>
        <taxon>Streptophyta</taxon>
        <taxon>Embryophyta</taxon>
        <taxon>Tracheophyta</taxon>
        <taxon>Spermatophyta</taxon>
        <taxon>Magnoliopsida</taxon>
        <taxon>eudicotyledons</taxon>
        <taxon>Gunneridae</taxon>
        <taxon>Pentapetalae</taxon>
        <taxon>rosids</taxon>
        <taxon>fabids</taxon>
        <taxon>Malpighiales</taxon>
        <taxon>Salicaceae</taxon>
        <taxon>Saliceae</taxon>
        <taxon>Salix</taxon>
    </lineage>
</organism>
<protein>
    <recommendedName>
        <fullName evidence="4">Ubiquitin-like protease family profile domain-containing protein</fullName>
    </recommendedName>
</protein>
<accession>A0A9Q0SHK5</accession>
<evidence type="ECO:0000313" key="3">
    <source>
        <dbReference type="Proteomes" id="UP001151529"/>
    </source>
</evidence>
<dbReference type="SUPFAM" id="SSF54001">
    <property type="entry name" value="Cysteine proteinases"/>
    <property type="match status" value="1"/>
</dbReference>
<keyword evidence="3" id="KW-1185">Reference proteome</keyword>
<dbReference type="EMBL" id="JAPFFL010000015">
    <property type="protein sequence ID" value="KAJ6677090.1"/>
    <property type="molecule type" value="Genomic_DNA"/>
</dbReference>
<dbReference type="Proteomes" id="UP001151529">
    <property type="component" value="Chromosome 15Z"/>
</dbReference>
<evidence type="ECO:0000256" key="1">
    <source>
        <dbReference type="SAM" id="Coils"/>
    </source>
</evidence>
<proteinExistence type="predicted"/>
<keyword evidence="1" id="KW-0175">Coiled coil</keyword>
<name>A0A9Q0SHK5_SALVM</name>
<feature type="coiled-coil region" evidence="1">
    <location>
        <begin position="82"/>
        <end position="185"/>
    </location>
</feature>
<evidence type="ECO:0000313" key="2">
    <source>
        <dbReference type="EMBL" id="KAJ6677090.1"/>
    </source>
</evidence>
<sequence>MFLQFNPVRGHFFSVVVYFEPIEKKSQRAFKLLEEEEEEEETNVEGTFSAQNEDDKEAKLLDANRAVELLQLSAVVYSKPTEKEAQRAFKQLEEKEKEEETNVEGAFSAQNKDDMDKVIRELKYQLQKAEDENKKLQDENKKNQADYLEIKEALNNQNTQVEQRVKDLEDQLTKITFEMEEKREKADQELSREGLVIDVFSCLLLEDRGKKGVSAPKVIHDSSIWTQIFHEKTRGKRDPYLQQDLKDGLQASMLIFPINSTGGNPSRAALHWTLLVFDVEARTWAFYNSWFKGKINDFNFMQDAEMVKEYVHKRRQELLEQRKCKRLMTHSS</sequence>
<dbReference type="InterPro" id="IPR038765">
    <property type="entry name" value="Papain-like_cys_pep_sf"/>
</dbReference>
<gene>
    <name evidence="2" type="ORF">OIU85_010285</name>
</gene>
<evidence type="ECO:0008006" key="4">
    <source>
        <dbReference type="Google" id="ProtNLM"/>
    </source>
</evidence>
<reference evidence="2" key="1">
    <citation type="submission" date="2022-11" db="EMBL/GenBank/DDBJ databases">
        <authorList>
            <person name="Hyden B.L."/>
            <person name="Feng K."/>
            <person name="Yates T."/>
            <person name="Jawdy S."/>
            <person name="Smart L.B."/>
            <person name="Muchero W."/>
        </authorList>
    </citation>
    <scope>NUCLEOTIDE SEQUENCE</scope>
    <source>
        <tissue evidence="2">Shoot tip</tissue>
    </source>
</reference>